<dbReference type="AlphaFoldDB" id="A0A6G1DUD2"/>
<proteinExistence type="predicted"/>
<feature type="domain" description="Apple" evidence="1">
    <location>
        <begin position="94"/>
        <end position="160"/>
    </location>
</feature>
<dbReference type="OrthoDB" id="673608at2759"/>
<evidence type="ECO:0000313" key="2">
    <source>
        <dbReference type="EMBL" id="KAF0915714.1"/>
    </source>
</evidence>
<dbReference type="Pfam" id="PF08276">
    <property type="entry name" value="PAN_2"/>
    <property type="match status" value="1"/>
</dbReference>
<dbReference type="InterPro" id="IPR003609">
    <property type="entry name" value="Pan_app"/>
</dbReference>
<dbReference type="PANTHER" id="PTHR32444:SF118">
    <property type="entry name" value="OS09G0551150 PROTEIN"/>
    <property type="match status" value="1"/>
</dbReference>
<comment type="caution">
    <text evidence="2">The sequence shown here is derived from an EMBL/GenBank/DDBJ whole genome shotgun (WGS) entry which is preliminary data.</text>
</comment>
<keyword evidence="3" id="KW-1185">Reference proteome</keyword>
<dbReference type="Proteomes" id="UP000479710">
    <property type="component" value="Unassembled WGS sequence"/>
</dbReference>
<protein>
    <recommendedName>
        <fullName evidence="1">Apple domain-containing protein</fullName>
    </recommendedName>
</protein>
<reference evidence="2 3" key="1">
    <citation type="submission" date="2019-11" db="EMBL/GenBank/DDBJ databases">
        <title>Whole genome sequence of Oryza granulata.</title>
        <authorList>
            <person name="Li W."/>
        </authorList>
    </citation>
    <scope>NUCLEOTIDE SEQUENCE [LARGE SCALE GENOMIC DNA]</scope>
    <source>
        <strain evidence="3">cv. Menghai</strain>
        <tissue evidence="2">Leaf</tissue>
    </source>
</reference>
<accession>A0A6G1DUD2</accession>
<dbReference type="EMBL" id="SPHZ02000006">
    <property type="protein sequence ID" value="KAF0915714.1"/>
    <property type="molecule type" value="Genomic_DNA"/>
</dbReference>
<name>A0A6G1DUD2_9ORYZ</name>
<organism evidence="2 3">
    <name type="scientific">Oryza meyeriana var. granulata</name>
    <dbReference type="NCBI Taxonomy" id="110450"/>
    <lineage>
        <taxon>Eukaryota</taxon>
        <taxon>Viridiplantae</taxon>
        <taxon>Streptophyta</taxon>
        <taxon>Embryophyta</taxon>
        <taxon>Tracheophyta</taxon>
        <taxon>Spermatophyta</taxon>
        <taxon>Magnoliopsida</taxon>
        <taxon>Liliopsida</taxon>
        <taxon>Poales</taxon>
        <taxon>Poaceae</taxon>
        <taxon>BOP clade</taxon>
        <taxon>Oryzoideae</taxon>
        <taxon>Oryzeae</taxon>
        <taxon>Oryzinae</taxon>
        <taxon>Oryza</taxon>
        <taxon>Oryza meyeriana</taxon>
    </lineage>
</organism>
<gene>
    <name evidence="2" type="ORF">E2562_038197</name>
</gene>
<sequence length="185" mass="19885">MPKQAKSEGKGAVSNGLEKAAGVPILPEQRLNIRVLLPLVLALDCRSLLRRRRSTVTKAIPMCNCLAGFEPTSTAEGDSGRFSQGCWQNKAVQCGDRFLAVPGTKSLDKFMLVVNTMFDACVAECSRNWSCVTNAYANLRSSRSKGDMTRCLVWAGELADTQKAGEGLGSDTLYLGLAGLDVGKH</sequence>
<evidence type="ECO:0000313" key="3">
    <source>
        <dbReference type="Proteomes" id="UP000479710"/>
    </source>
</evidence>
<evidence type="ECO:0000259" key="1">
    <source>
        <dbReference type="Pfam" id="PF08276"/>
    </source>
</evidence>
<dbReference type="PANTHER" id="PTHR32444">
    <property type="entry name" value="BULB-TYPE LECTIN DOMAIN-CONTAINING PROTEIN"/>
    <property type="match status" value="1"/>
</dbReference>